<evidence type="ECO:0000313" key="2">
    <source>
        <dbReference type="Proteomes" id="UP000470010"/>
    </source>
</evidence>
<evidence type="ECO:0000313" key="1">
    <source>
        <dbReference type="EMBL" id="MRX79166.1"/>
    </source>
</evidence>
<reference evidence="2" key="1">
    <citation type="submission" date="2019-08" db="EMBL/GenBank/DDBJ databases">
        <title>Arthrobacter sp. nov., isolated from plateau pika and Tibetan wild ass.</title>
        <authorList>
            <person name="Ge Y."/>
        </authorList>
    </citation>
    <scope>NUCLEOTIDE SEQUENCE [LARGE SCALE GENOMIC DNA]</scope>
    <source>
        <strain evidence="2">HF-1365</strain>
    </source>
</reference>
<gene>
    <name evidence="1" type="ORF">GJE22_00845</name>
</gene>
<keyword evidence="2" id="KW-1185">Reference proteome</keyword>
<proteinExistence type="predicted"/>
<dbReference type="RefSeq" id="WP_154324040.1">
    <property type="nucleotide sequence ID" value="NZ_VTFZ01000001.1"/>
</dbReference>
<name>A0A7K0G837_9ACTN</name>
<dbReference type="AlphaFoldDB" id="A0A7K0G837"/>
<comment type="caution">
    <text evidence="1">The sequence shown here is derived from an EMBL/GenBank/DDBJ whole genome shotgun (WGS) entry which is preliminary data.</text>
</comment>
<accession>A0A7K0G837</accession>
<organism evidence="1 2">
    <name type="scientific">Enorma shizhengliae</name>
    <dbReference type="NCBI Taxonomy" id="2606615"/>
    <lineage>
        <taxon>Bacteria</taxon>
        <taxon>Bacillati</taxon>
        <taxon>Actinomycetota</taxon>
        <taxon>Coriobacteriia</taxon>
        <taxon>Coriobacteriales</taxon>
        <taxon>Coriobacteriaceae</taxon>
        <taxon>Enorma</taxon>
    </lineage>
</organism>
<sequence>MMWSTGQNDVIRELGHRGVQAVHDEILDRYGVEHTLHAIEAQACRIHASLKVLDECPECHALGVRINRQSGMCRRCTEAAHVAEEEAFNELLEAEAAGCDGGPEYDELHRRWAQLRQKNSRLMRKHNLKSKRERL</sequence>
<dbReference type="Proteomes" id="UP000470010">
    <property type="component" value="Unassembled WGS sequence"/>
</dbReference>
<protein>
    <submittedName>
        <fullName evidence="1">Uncharacterized protein</fullName>
    </submittedName>
</protein>
<dbReference type="EMBL" id="VTFZ01000001">
    <property type="protein sequence ID" value="MRX79166.1"/>
    <property type="molecule type" value="Genomic_DNA"/>
</dbReference>